<dbReference type="PIRSF" id="PIRSF018266">
    <property type="entry name" value="FecR"/>
    <property type="match status" value="1"/>
</dbReference>
<evidence type="ECO:0000256" key="1">
    <source>
        <dbReference type="SAM" id="Phobius"/>
    </source>
</evidence>
<organism evidence="4 5">
    <name type="scientific">Agaribacillus aureus</name>
    <dbReference type="NCBI Taxonomy" id="3051825"/>
    <lineage>
        <taxon>Bacteria</taxon>
        <taxon>Pseudomonadati</taxon>
        <taxon>Bacteroidota</taxon>
        <taxon>Cytophagia</taxon>
        <taxon>Cytophagales</taxon>
        <taxon>Splendidivirgaceae</taxon>
        <taxon>Agaribacillus</taxon>
    </lineage>
</organism>
<keyword evidence="1" id="KW-0472">Membrane</keyword>
<dbReference type="PANTHER" id="PTHR30273:SF2">
    <property type="entry name" value="PROTEIN FECR"/>
    <property type="match status" value="1"/>
</dbReference>
<evidence type="ECO:0000313" key="5">
    <source>
        <dbReference type="Proteomes" id="UP001172083"/>
    </source>
</evidence>
<dbReference type="InterPro" id="IPR012373">
    <property type="entry name" value="Ferrdict_sens_TM"/>
</dbReference>
<dbReference type="InterPro" id="IPR032508">
    <property type="entry name" value="FecR_C"/>
</dbReference>
<name>A0ABT8LGE1_9BACT</name>
<dbReference type="Proteomes" id="UP001172083">
    <property type="component" value="Unassembled WGS sequence"/>
</dbReference>
<dbReference type="Pfam" id="PF16344">
    <property type="entry name" value="FecR_C"/>
    <property type="match status" value="1"/>
</dbReference>
<dbReference type="PANTHER" id="PTHR30273">
    <property type="entry name" value="PERIPLASMIC SIGNAL SENSOR AND SIGMA FACTOR ACTIVATOR FECR-RELATED"/>
    <property type="match status" value="1"/>
</dbReference>
<sequence>MKERDIDEVIISILKEHGTEEEYTVLNKWLAESDDHLQTFEHLKLIWKEKSARPKVPNADQLADKIWAKATNQYVLREDKPKHKNRWKRYLGVAAAISALVIISILLVRNEFYIQNDSTYTSRIIERSTLAGQKLRITLPDSSIVWINSESSIKYSEHFTAKDRIVELKGEAYFKVKKDPARTFEVVAGDLTVKALGTSFNVNAFNSEKKIKVALVEGKVGIVNKEALTVLLNAGELAVYNTTQKVFRKARTSLEDEVSWKDGRMVFRHADFDAVIAQLERWYGVKFFYDEKAKPDWDFTANFTDSNLENVLKVIGFGEGFQFKIDGDSVTLYF</sequence>
<reference evidence="4" key="1">
    <citation type="submission" date="2023-06" db="EMBL/GenBank/DDBJ databases">
        <title>Genomic of Agaribacillus aureum.</title>
        <authorList>
            <person name="Wang G."/>
        </authorList>
    </citation>
    <scope>NUCLEOTIDE SEQUENCE</scope>
    <source>
        <strain evidence="4">BMA12</strain>
    </source>
</reference>
<evidence type="ECO:0000313" key="4">
    <source>
        <dbReference type="EMBL" id="MDN5216867.1"/>
    </source>
</evidence>
<dbReference type="Gene3D" id="3.55.50.30">
    <property type="match status" value="1"/>
</dbReference>
<dbReference type="Gene3D" id="2.60.120.1440">
    <property type="match status" value="1"/>
</dbReference>
<dbReference type="InterPro" id="IPR006860">
    <property type="entry name" value="FecR"/>
</dbReference>
<protein>
    <submittedName>
        <fullName evidence="4">FecR domain-containing protein</fullName>
    </submittedName>
</protein>
<accession>A0ABT8LGE1</accession>
<evidence type="ECO:0000259" key="3">
    <source>
        <dbReference type="Pfam" id="PF16344"/>
    </source>
</evidence>
<dbReference type="Pfam" id="PF04773">
    <property type="entry name" value="FecR"/>
    <property type="match status" value="1"/>
</dbReference>
<comment type="caution">
    <text evidence="4">The sequence shown here is derived from an EMBL/GenBank/DDBJ whole genome shotgun (WGS) entry which is preliminary data.</text>
</comment>
<keyword evidence="5" id="KW-1185">Reference proteome</keyword>
<proteinExistence type="predicted"/>
<feature type="domain" description="Protein FecR C-terminal" evidence="3">
    <location>
        <begin position="264"/>
        <end position="332"/>
    </location>
</feature>
<dbReference type="RefSeq" id="WP_346762204.1">
    <property type="nucleotide sequence ID" value="NZ_JAUJEB010000011.1"/>
</dbReference>
<feature type="transmembrane region" description="Helical" evidence="1">
    <location>
        <begin position="90"/>
        <end position="108"/>
    </location>
</feature>
<evidence type="ECO:0000259" key="2">
    <source>
        <dbReference type="Pfam" id="PF04773"/>
    </source>
</evidence>
<dbReference type="EMBL" id="JAUJEB010000011">
    <property type="protein sequence ID" value="MDN5216867.1"/>
    <property type="molecule type" value="Genomic_DNA"/>
</dbReference>
<gene>
    <name evidence="4" type="ORF">QQ020_32650</name>
</gene>
<feature type="domain" description="FecR protein" evidence="2">
    <location>
        <begin position="128"/>
        <end position="220"/>
    </location>
</feature>
<keyword evidence="1" id="KW-0812">Transmembrane</keyword>
<keyword evidence="1" id="KW-1133">Transmembrane helix</keyword>